<accession>A0A964T2G5</accession>
<evidence type="ECO:0000256" key="8">
    <source>
        <dbReference type="SAM" id="Phobius"/>
    </source>
</evidence>
<feature type="coiled-coil region" evidence="7">
    <location>
        <begin position="70"/>
        <end position="97"/>
    </location>
</feature>
<keyword evidence="3" id="KW-0479">Metal-binding</keyword>
<keyword evidence="7" id="KW-0175">Coiled coil</keyword>
<gene>
    <name evidence="10" type="ORF">E4O86_05620</name>
</gene>
<dbReference type="GO" id="GO:0006508">
    <property type="term" value="P:proteolysis"/>
    <property type="evidence" value="ECO:0007669"/>
    <property type="project" value="UniProtKB-KW"/>
</dbReference>
<keyword evidence="2" id="KW-0645">Protease</keyword>
<evidence type="ECO:0000313" key="10">
    <source>
        <dbReference type="EMBL" id="MYZ47188.1"/>
    </source>
</evidence>
<dbReference type="GO" id="GO:0004222">
    <property type="term" value="F:metalloendopeptidase activity"/>
    <property type="evidence" value="ECO:0007669"/>
    <property type="project" value="TreeGrafter"/>
</dbReference>
<sequence>MIHPTQQTRPFGRRKELPRVSITRGGKTATYVLRPWVFGTVVGTFLMFGVGYVGATAYLLYRDDLLGTAAARQHELEDEYEERIARLRSEIDRVTSKHLVESQGVEEQIGFLIDRQEVMEHRQAVLDQIIGKARRAGLGITAGTAPKPVPKPNLAASTAPEPRAAAPMAYVPSDQPAADIITGTVLRKAPADALPASREGARRMLKDVQSKIDRSESLQVATIEALGAASEAEIERLSGVLTKVGLPGTSTDMGGPFVPAKLHFVDRLQMLGRTLDEITKLRSRVASVPLSAPIPGAEVTSGFGYRDDPFLRRPAMHAGIDFRAGVGTEVHATAPGKVIFAGWNGGYGRCIEIQHTNGITTRYGHLSAILVEKGDQVETGSVIGRVGSTGRSTGPHLHYETRRSGDAVDPRIYLAAGGAI</sequence>
<evidence type="ECO:0000256" key="1">
    <source>
        <dbReference type="ARBA" id="ARBA00001947"/>
    </source>
</evidence>
<organism evidence="10 11">
    <name type="scientific">Propylenella binzhouense</name>
    <dbReference type="NCBI Taxonomy" id="2555902"/>
    <lineage>
        <taxon>Bacteria</taxon>
        <taxon>Pseudomonadati</taxon>
        <taxon>Pseudomonadota</taxon>
        <taxon>Alphaproteobacteria</taxon>
        <taxon>Hyphomicrobiales</taxon>
        <taxon>Propylenellaceae</taxon>
        <taxon>Propylenella</taxon>
    </lineage>
</organism>
<dbReference type="FunFam" id="2.70.70.10:FF:000006">
    <property type="entry name" value="M23 family peptidase"/>
    <property type="match status" value="1"/>
</dbReference>
<keyword evidence="5" id="KW-0862">Zinc</keyword>
<keyword evidence="6" id="KW-0482">Metalloprotease</keyword>
<dbReference type="InterPro" id="IPR016047">
    <property type="entry name" value="M23ase_b-sheet_dom"/>
</dbReference>
<dbReference type="Gene3D" id="2.70.70.10">
    <property type="entry name" value="Glucose Permease (Domain IIA)"/>
    <property type="match status" value="1"/>
</dbReference>
<keyword evidence="4" id="KW-0378">Hydrolase</keyword>
<keyword evidence="8" id="KW-0472">Membrane</keyword>
<feature type="transmembrane region" description="Helical" evidence="8">
    <location>
        <begin position="36"/>
        <end position="61"/>
    </location>
</feature>
<dbReference type="RefSeq" id="WP_161139539.1">
    <property type="nucleotide sequence ID" value="NZ_SPKJ01000011.1"/>
</dbReference>
<dbReference type="CDD" id="cd12797">
    <property type="entry name" value="M23_peptidase"/>
    <property type="match status" value="1"/>
</dbReference>
<comment type="caution">
    <text evidence="10">The sequence shown here is derived from an EMBL/GenBank/DDBJ whole genome shotgun (WGS) entry which is preliminary data.</text>
</comment>
<dbReference type="Proteomes" id="UP000773614">
    <property type="component" value="Unassembled WGS sequence"/>
</dbReference>
<dbReference type="AlphaFoldDB" id="A0A964T2G5"/>
<evidence type="ECO:0000256" key="3">
    <source>
        <dbReference type="ARBA" id="ARBA00022723"/>
    </source>
</evidence>
<feature type="domain" description="M23ase beta-sheet core" evidence="9">
    <location>
        <begin position="316"/>
        <end position="410"/>
    </location>
</feature>
<dbReference type="InterPro" id="IPR050570">
    <property type="entry name" value="Cell_wall_metabolism_enzyme"/>
</dbReference>
<dbReference type="GO" id="GO:0046872">
    <property type="term" value="F:metal ion binding"/>
    <property type="evidence" value="ECO:0007669"/>
    <property type="project" value="UniProtKB-KW"/>
</dbReference>
<evidence type="ECO:0000256" key="5">
    <source>
        <dbReference type="ARBA" id="ARBA00022833"/>
    </source>
</evidence>
<evidence type="ECO:0000256" key="6">
    <source>
        <dbReference type="ARBA" id="ARBA00023049"/>
    </source>
</evidence>
<comment type="cofactor">
    <cofactor evidence="1">
        <name>Zn(2+)</name>
        <dbReference type="ChEBI" id="CHEBI:29105"/>
    </cofactor>
</comment>
<evidence type="ECO:0000256" key="4">
    <source>
        <dbReference type="ARBA" id="ARBA00022801"/>
    </source>
</evidence>
<name>A0A964T2G5_9HYPH</name>
<evidence type="ECO:0000259" key="9">
    <source>
        <dbReference type="Pfam" id="PF01551"/>
    </source>
</evidence>
<evidence type="ECO:0000256" key="2">
    <source>
        <dbReference type="ARBA" id="ARBA00022670"/>
    </source>
</evidence>
<proteinExistence type="predicted"/>
<dbReference type="PANTHER" id="PTHR21666:SF288">
    <property type="entry name" value="CELL DIVISION PROTEIN YTFB"/>
    <property type="match status" value="1"/>
</dbReference>
<dbReference type="OrthoDB" id="9805070at2"/>
<evidence type="ECO:0000256" key="7">
    <source>
        <dbReference type="SAM" id="Coils"/>
    </source>
</evidence>
<keyword evidence="8" id="KW-0812">Transmembrane</keyword>
<dbReference type="Pfam" id="PF01551">
    <property type="entry name" value="Peptidase_M23"/>
    <property type="match status" value="1"/>
</dbReference>
<dbReference type="PANTHER" id="PTHR21666">
    <property type="entry name" value="PEPTIDASE-RELATED"/>
    <property type="match status" value="1"/>
</dbReference>
<keyword evidence="11" id="KW-1185">Reference proteome</keyword>
<dbReference type="InterPro" id="IPR011055">
    <property type="entry name" value="Dup_hybrid_motif"/>
</dbReference>
<protein>
    <submittedName>
        <fullName evidence="10">M23 family peptidase</fullName>
    </submittedName>
</protein>
<dbReference type="SUPFAM" id="SSF51261">
    <property type="entry name" value="Duplicated hybrid motif"/>
    <property type="match status" value="1"/>
</dbReference>
<reference evidence="10" key="1">
    <citation type="submission" date="2019-03" db="EMBL/GenBank/DDBJ databases">
        <title>Afifella sp. nov., isolated from activated sludge.</title>
        <authorList>
            <person name="Li Q."/>
            <person name="Liu Y."/>
        </authorList>
    </citation>
    <scope>NUCLEOTIDE SEQUENCE</scope>
    <source>
        <strain evidence="10">L72</strain>
    </source>
</reference>
<keyword evidence="8" id="KW-1133">Transmembrane helix</keyword>
<evidence type="ECO:0000313" key="11">
    <source>
        <dbReference type="Proteomes" id="UP000773614"/>
    </source>
</evidence>
<dbReference type="EMBL" id="SPKJ01000011">
    <property type="protein sequence ID" value="MYZ47188.1"/>
    <property type="molecule type" value="Genomic_DNA"/>
</dbReference>